<dbReference type="EMBL" id="HBNS01016966">
    <property type="protein sequence ID" value="CAE4604653.1"/>
    <property type="molecule type" value="Transcribed_RNA"/>
</dbReference>
<sequence>MNSSLTAYWKGSRIKTEIPHQTVRITPLVNFASTSARLKIDTKMKTGKSKTKSPKYKVHKEKKLKRKHSVGFEGTHSPKEKKRKRNKMEAEYEPIEMSNGLTAKRVAGPYTGGLGSKGIKTKAAFTFDISSIDTSSSPNHFEVPLTDEEEMRRKRRMARFSLDSATGSTASGGSTDKTKKKKKKQTIELAIDGALSASRSSGASTDPKKESKKRKKTKNGQHDFVGTCQNLEKPYLRLTTFPKAQDVRPLSVLKRSIVHIKKRYIETEDFEWANEQLKSVRQDLTVQGLRNDFVLEVYETHARILLEHGDLNEFNQCQSMIKSLTMGLSSGAQDQDSEIGCIDPNECHGDNEIEGENPLLKQSKDCADEFAAYRLLYALVQKDFGEMTKELLNAHAVTKSAGTRDVKEDKRRQRTTNCEHAVLVAKAVIHNDYHTFFRLYESALNLSAYLMDFLVQRVRQGAYERIVVSYRPTVSVEFFQEALFFHDLKETRQFLEQSGAVFVNEGSGGGPPFWVDCKTSR</sequence>
<dbReference type="Gene3D" id="1.25.40.990">
    <property type="match status" value="1"/>
</dbReference>
<evidence type="ECO:0000259" key="2">
    <source>
        <dbReference type="Pfam" id="PF03399"/>
    </source>
</evidence>
<dbReference type="GO" id="GO:0005634">
    <property type="term" value="C:nucleus"/>
    <property type="evidence" value="ECO:0007669"/>
    <property type="project" value="TreeGrafter"/>
</dbReference>
<feature type="compositionally biased region" description="Basic residues" evidence="1">
    <location>
        <begin position="45"/>
        <end position="69"/>
    </location>
</feature>
<proteinExistence type="predicted"/>
<feature type="compositionally biased region" description="Low complexity" evidence="1">
    <location>
        <begin position="163"/>
        <end position="175"/>
    </location>
</feature>
<evidence type="ECO:0000256" key="1">
    <source>
        <dbReference type="SAM" id="MobiDB-lite"/>
    </source>
</evidence>
<feature type="domain" description="SAC3/GANP/THP3 conserved" evidence="2">
    <location>
        <begin position="368"/>
        <end position="500"/>
    </location>
</feature>
<dbReference type="PANTHER" id="PTHR12436">
    <property type="entry name" value="80 KDA MCM3-ASSOCIATED PROTEIN"/>
    <property type="match status" value="1"/>
</dbReference>
<dbReference type="EMBL" id="HBNS01016961">
    <property type="protein sequence ID" value="CAE4604644.1"/>
    <property type="molecule type" value="Transcribed_RNA"/>
</dbReference>
<feature type="compositionally biased region" description="Basic residues" evidence="1">
    <location>
        <begin position="210"/>
        <end position="219"/>
    </location>
</feature>
<evidence type="ECO:0000313" key="3">
    <source>
        <dbReference type="EMBL" id="CAE4604644.1"/>
    </source>
</evidence>
<dbReference type="PANTHER" id="PTHR12436:SF4">
    <property type="entry name" value="LEUKOCYTE RECEPTOR CLUSTER MEMBER 8"/>
    <property type="match status" value="1"/>
</dbReference>
<dbReference type="AlphaFoldDB" id="A0A6V2EMW3"/>
<dbReference type="InterPro" id="IPR045107">
    <property type="entry name" value="SAC3/GANP/THP3"/>
</dbReference>
<feature type="domain" description="SAC3/GANP/THP3 conserved" evidence="2">
    <location>
        <begin position="241"/>
        <end position="306"/>
    </location>
</feature>
<dbReference type="Pfam" id="PF03399">
    <property type="entry name" value="SAC3_GANP"/>
    <property type="match status" value="2"/>
</dbReference>
<feature type="region of interest" description="Disordered" evidence="1">
    <location>
        <begin position="159"/>
        <end position="224"/>
    </location>
</feature>
<evidence type="ECO:0000313" key="4">
    <source>
        <dbReference type="EMBL" id="CAE4604653.1"/>
    </source>
</evidence>
<organism evidence="4">
    <name type="scientific">Ditylum brightwellii</name>
    <dbReference type="NCBI Taxonomy" id="49249"/>
    <lineage>
        <taxon>Eukaryota</taxon>
        <taxon>Sar</taxon>
        <taxon>Stramenopiles</taxon>
        <taxon>Ochrophyta</taxon>
        <taxon>Bacillariophyta</taxon>
        <taxon>Mediophyceae</taxon>
        <taxon>Lithodesmiophycidae</taxon>
        <taxon>Lithodesmiales</taxon>
        <taxon>Lithodesmiaceae</taxon>
        <taxon>Ditylum</taxon>
    </lineage>
</organism>
<name>A0A6V2EMW3_9STRA</name>
<reference evidence="4" key="1">
    <citation type="submission" date="2021-01" db="EMBL/GenBank/DDBJ databases">
        <authorList>
            <person name="Corre E."/>
            <person name="Pelletier E."/>
            <person name="Niang G."/>
            <person name="Scheremetjew M."/>
            <person name="Finn R."/>
            <person name="Kale V."/>
            <person name="Holt S."/>
            <person name="Cochrane G."/>
            <person name="Meng A."/>
            <person name="Brown T."/>
            <person name="Cohen L."/>
        </authorList>
    </citation>
    <scope>NUCLEOTIDE SEQUENCE</scope>
    <source>
        <strain evidence="4">GSO104</strain>
    </source>
</reference>
<protein>
    <recommendedName>
        <fullName evidence="2">SAC3/GANP/THP3 conserved domain-containing protein</fullName>
    </recommendedName>
</protein>
<dbReference type="InterPro" id="IPR005062">
    <property type="entry name" value="SAC3/GANP/THP3_conserved"/>
</dbReference>
<feature type="region of interest" description="Disordered" evidence="1">
    <location>
        <begin position="44"/>
        <end position="89"/>
    </location>
</feature>
<feature type="compositionally biased region" description="Low complexity" evidence="1">
    <location>
        <begin position="193"/>
        <end position="204"/>
    </location>
</feature>
<accession>A0A6V2EMW3</accession>
<gene>
    <name evidence="3" type="ORF">DBRI00130_LOCUS13560</name>
    <name evidence="4" type="ORF">DBRI00130_LOCUS13565</name>
</gene>